<comment type="caution">
    <text evidence="1">The sequence shown here is derived from an EMBL/GenBank/DDBJ whole genome shotgun (WGS) entry which is preliminary data.</text>
</comment>
<evidence type="ECO:0000313" key="2">
    <source>
        <dbReference type="Proteomes" id="UP001329430"/>
    </source>
</evidence>
<dbReference type="Proteomes" id="UP001329430">
    <property type="component" value="Chromosome 10"/>
</dbReference>
<protein>
    <submittedName>
        <fullName evidence="1">Uncharacterized protein</fullName>
    </submittedName>
</protein>
<organism evidence="1 2">
    <name type="scientific">Pyrocoelia pectoralis</name>
    <dbReference type="NCBI Taxonomy" id="417401"/>
    <lineage>
        <taxon>Eukaryota</taxon>
        <taxon>Metazoa</taxon>
        <taxon>Ecdysozoa</taxon>
        <taxon>Arthropoda</taxon>
        <taxon>Hexapoda</taxon>
        <taxon>Insecta</taxon>
        <taxon>Pterygota</taxon>
        <taxon>Neoptera</taxon>
        <taxon>Endopterygota</taxon>
        <taxon>Coleoptera</taxon>
        <taxon>Polyphaga</taxon>
        <taxon>Elateriformia</taxon>
        <taxon>Elateroidea</taxon>
        <taxon>Lampyridae</taxon>
        <taxon>Lampyrinae</taxon>
        <taxon>Pyrocoelia</taxon>
    </lineage>
</organism>
<keyword evidence="2" id="KW-1185">Reference proteome</keyword>
<evidence type="ECO:0000313" key="1">
    <source>
        <dbReference type="EMBL" id="KAK5638190.1"/>
    </source>
</evidence>
<dbReference type="AlphaFoldDB" id="A0AAN7UTF9"/>
<accession>A0AAN7UTF9</accession>
<sequence>MEALNTIPLKIFLNLNKIFEITVPANTYRTLDSFKCELQALVPQLRESDFQIVWKGTSGKENEILHVDNLDEALRSGNGTKTFYIYAKTKEEGNVKKGLLDLLTTLMNVLDTFSNSQLDIFLPVLNDLIKTLSNASGESLDLALEDLVQIVDEFNERKRNRLMADEENFLDFRMYEASAQLRQMGFSNDDQVNYFSNLYKGNVAAVVNILRTL</sequence>
<dbReference type="EMBL" id="JAVRBK010000010">
    <property type="protein sequence ID" value="KAK5638190.1"/>
    <property type="molecule type" value="Genomic_DNA"/>
</dbReference>
<gene>
    <name evidence="1" type="ORF">RI129_012485</name>
</gene>
<reference evidence="1 2" key="1">
    <citation type="journal article" date="2024" name="Insects">
        <title>An Improved Chromosome-Level Genome Assembly of the Firefly Pyrocoelia pectoralis.</title>
        <authorList>
            <person name="Fu X."/>
            <person name="Meyer-Rochow V.B."/>
            <person name="Ballantyne L."/>
            <person name="Zhu X."/>
        </authorList>
    </citation>
    <scope>NUCLEOTIDE SEQUENCE [LARGE SCALE GENOMIC DNA]</scope>
    <source>
        <strain evidence="1">XCY_ONT2</strain>
    </source>
</reference>
<proteinExistence type="predicted"/>
<name>A0AAN7UTF9_9COLE</name>